<dbReference type="SMART" id="SM00089">
    <property type="entry name" value="PKD"/>
    <property type="match status" value="1"/>
</dbReference>
<evidence type="ECO:0000256" key="2">
    <source>
        <dbReference type="ARBA" id="ARBA00022801"/>
    </source>
</evidence>
<dbReference type="Proteomes" id="UP001176806">
    <property type="component" value="Unassembled WGS sequence"/>
</dbReference>
<dbReference type="InterPro" id="IPR000556">
    <property type="entry name" value="Glyco_hydro_48F"/>
</dbReference>
<sequence>MKHKLFKLFLLFIAIYSSQLKALTFNHGEALHKSWFFYEAQQSSDCTFGTPLATALSTINQPYSNIHVLGTGGPNLDNVTIFNINWDLNNNGLYQFSFNTNNGQPNWYIDLLPKITKNLNSAQPELAINGSGISGLDGDYWVAKDGVNFVIVSKTGGYSIYFSNSSTAPDCGGSTLNTPPVASLIATPTSGLAPLVVSFTASGTDADGDTLSYLITYGDGTSSTDASSSHTYTANGSYTATVTVSDGNGGSDTASVSITATDVVIPPPADNEYIDRFLEMRSEFLDPENGYFSADGSPHHSIESLIVEAPDHGHESTSELYSYWLWLEVMNGRITKNWVPVANVWDKIEQFIIPTALDQPTNSAYNANSPAAYASEFPLPENYPSPLSLSTPVGVDPVSPELTAAYGENVYQMHWLLDNDNFYGYGNRGDGVSTPSYINTFQRGEQESVFETVPHPSWESYEWGGTNGFLPIFIEDSNYAQQWRYTSAPDADARAVQAMYWAVEYAKEQGATIDGSLLDKATKMGDYLRLSMFDKYFKPMGVQSESSGIGTGYDSAHYLMSWYMAWGGATNSDAAWAFRISSSHCHFGYQNPVAAYAMSQINEFAPKSTNGKRDWGDSLERQMEFYQYLQSKEGAIAGGATNSWNGNYSTYPAGKSTFYDMAFDTNPVYHDPGSGTWFGWQSWSMERVAEYYYITNDPTAKILIEKWVNWVKGVFQLVGTDDFSVPAGLEWTGEPDTWNPTNPGANNNLSVTVTSYNLDLGVAASTAKALIYYAAATDKHDTLDNDAKTLAKEILDRMWTKYRDSKGVSSTEIRADYKRMFEQEVYIPAGYSGVMANGDVIQPGVSFLDIRSKYKDDPEYDRLKAAYDAGQDFSQNYHRSWAQIEVALANAEYGFFFGNDTEETSETPTTIAKEVNIRLYPNPINRFKKATVTIQSSSSLEGANINVINLLGRMVKNRTIKTRNSRYELDVNTLPTGMYFLTVTTKSGQKHLQKILVQ</sequence>
<keyword evidence="4" id="KW-0119">Carbohydrate metabolism</keyword>
<accession>A0ABT8WM24</accession>
<name>A0ABT8WM24_9FLAO</name>
<dbReference type="NCBIfam" id="TIGR04183">
    <property type="entry name" value="Por_Secre_tail"/>
    <property type="match status" value="1"/>
</dbReference>
<evidence type="ECO:0000256" key="3">
    <source>
        <dbReference type="ARBA" id="ARBA00023001"/>
    </source>
</evidence>
<keyword evidence="2 9" id="KW-0378">Hydrolase</keyword>
<dbReference type="InterPro" id="IPR035986">
    <property type="entry name" value="PKD_dom_sf"/>
</dbReference>
<proteinExistence type="predicted"/>
<evidence type="ECO:0000256" key="6">
    <source>
        <dbReference type="ARBA" id="ARBA00023326"/>
    </source>
</evidence>
<keyword evidence="5" id="KW-0326">Glycosidase</keyword>
<dbReference type="Gene3D" id="4.10.870.10">
    <property type="entry name" value="Endo-1,4-beta-glucanase f. Domain 3"/>
    <property type="match status" value="1"/>
</dbReference>
<dbReference type="Gene3D" id="2.60.40.10">
    <property type="entry name" value="Immunoglobulins"/>
    <property type="match status" value="1"/>
</dbReference>
<comment type="caution">
    <text evidence="9">The sequence shown here is derived from an EMBL/GenBank/DDBJ whole genome shotgun (WGS) entry which is preliminary data.</text>
</comment>
<dbReference type="EMBL" id="JAUOEL010000002">
    <property type="protein sequence ID" value="MDO5974206.1"/>
    <property type="molecule type" value="Genomic_DNA"/>
</dbReference>
<dbReference type="SUPFAM" id="SSF49299">
    <property type="entry name" value="PKD domain"/>
    <property type="match status" value="1"/>
</dbReference>
<dbReference type="InterPro" id="IPR026444">
    <property type="entry name" value="Secre_tail"/>
</dbReference>
<dbReference type="Pfam" id="PF18962">
    <property type="entry name" value="Por_Secre_tail"/>
    <property type="match status" value="1"/>
</dbReference>
<dbReference type="Gene3D" id="2.170.160.10">
    <property type="entry name" value="Endo-1,4-beta-glucanase f. Domain 2"/>
    <property type="match status" value="1"/>
</dbReference>
<dbReference type="CDD" id="cd00146">
    <property type="entry name" value="PKD"/>
    <property type="match status" value="1"/>
</dbReference>
<evidence type="ECO:0000256" key="4">
    <source>
        <dbReference type="ARBA" id="ARBA00023277"/>
    </source>
</evidence>
<evidence type="ECO:0000313" key="10">
    <source>
        <dbReference type="Proteomes" id="UP001176806"/>
    </source>
</evidence>
<evidence type="ECO:0000256" key="7">
    <source>
        <dbReference type="SAM" id="SignalP"/>
    </source>
</evidence>
<gene>
    <name evidence="9" type="ORF">Q4Q40_08420</name>
</gene>
<evidence type="ECO:0000313" key="9">
    <source>
        <dbReference type="EMBL" id="MDO5974206.1"/>
    </source>
</evidence>
<evidence type="ECO:0000259" key="8">
    <source>
        <dbReference type="PROSITE" id="PS50093"/>
    </source>
</evidence>
<dbReference type="InterPro" id="IPR022409">
    <property type="entry name" value="PKD/Chitinase_dom"/>
</dbReference>
<keyword evidence="1 7" id="KW-0732">Signal</keyword>
<dbReference type="RefSeq" id="WP_303301342.1">
    <property type="nucleotide sequence ID" value="NZ_BAABDA010000051.1"/>
</dbReference>
<feature type="domain" description="PKD" evidence="8">
    <location>
        <begin position="180"/>
        <end position="265"/>
    </location>
</feature>
<keyword evidence="3" id="KW-0136">Cellulose degradation</keyword>
<dbReference type="InterPro" id="IPR012341">
    <property type="entry name" value="6hp_glycosidase-like_sf"/>
</dbReference>
<dbReference type="GO" id="GO:0016787">
    <property type="term" value="F:hydrolase activity"/>
    <property type="evidence" value="ECO:0007669"/>
    <property type="project" value="UniProtKB-KW"/>
</dbReference>
<dbReference type="Gene3D" id="1.50.10.10">
    <property type="match status" value="1"/>
</dbReference>
<evidence type="ECO:0000256" key="1">
    <source>
        <dbReference type="ARBA" id="ARBA00022729"/>
    </source>
</evidence>
<dbReference type="InterPro" id="IPR023309">
    <property type="entry name" value="Endo-1-4-beta-glucanase_dom2"/>
</dbReference>
<dbReference type="InterPro" id="IPR027390">
    <property type="entry name" value="Endoglucanase_F_dom3"/>
</dbReference>
<dbReference type="Pfam" id="PF18911">
    <property type="entry name" value="PKD_4"/>
    <property type="match status" value="1"/>
</dbReference>
<dbReference type="InterPro" id="IPR000601">
    <property type="entry name" value="PKD_dom"/>
</dbReference>
<feature type="signal peptide" evidence="7">
    <location>
        <begin position="1"/>
        <end position="22"/>
    </location>
</feature>
<dbReference type="Pfam" id="PF02011">
    <property type="entry name" value="Glyco_hydro_48"/>
    <property type="match status" value="1"/>
</dbReference>
<feature type="chain" id="PRO_5045959360" evidence="7">
    <location>
        <begin position="23"/>
        <end position="998"/>
    </location>
</feature>
<protein>
    <submittedName>
        <fullName evidence="9">Glycoside hydrolase family 48 protein</fullName>
    </submittedName>
</protein>
<dbReference type="PRINTS" id="PR00844">
    <property type="entry name" value="GLHYDRLASE48"/>
</dbReference>
<organism evidence="9 10">
    <name type="scientific">Flavivirga jejuensis</name>
    <dbReference type="NCBI Taxonomy" id="870487"/>
    <lineage>
        <taxon>Bacteria</taxon>
        <taxon>Pseudomonadati</taxon>
        <taxon>Bacteroidota</taxon>
        <taxon>Flavobacteriia</taxon>
        <taxon>Flavobacteriales</taxon>
        <taxon>Flavobacteriaceae</taxon>
        <taxon>Flavivirga</taxon>
    </lineage>
</organism>
<dbReference type="SUPFAM" id="SSF48208">
    <property type="entry name" value="Six-hairpin glycosidases"/>
    <property type="match status" value="1"/>
</dbReference>
<dbReference type="InterPro" id="IPR008928">
    <property type="entry name" value="6-hairpin_glycosidase_sf"/>
</dbReference>
<reference evidence="9" key="1">
    <citation type="submission" date="2023-07" db="EMBL/GenBank/DDBJ databases">
        <title>Two novel species in the genus Flavivirga.</title>
        <authorList>
            <person name="Kwon K."/>
        </authorList>
    </citation>
    <scope>NUCLEOTIDE SEQUENCE</scope>
    <source>
        <strain evidence="9">KACC 14158</strain>
    </source>
</reference>
<keyword evidence="10" id="KW-1185">Reference proteome</keyword>
<dbReference type="PROSITE" id="PS50093">
    <property type="entry name" value="PKD"/>
    <property type="match status" value="1"/>
</dbReference>
<evidence type="ECO:0000256" key="5">
    <source>
        <dbReference type="ARBA" id="ARBA00023295"/>
    </source>
</evidence>
<keyword evidence="6" id="KW-0624">Polysaccharide degradation</keyword>
<dbReference type="InterPro" id="IPR013783">
    <property type="entry name" value="Ig-like_fold"/>
</dbReference>